<evidence type="ECO:0000256" key="9">
    <source>
        <dbReference type="ARBA" id="ARBA00023136"/>
    </source>
</evidence>
<evidence type="ECO:0000256" key="1">
    <source>
        <dbReference type="ARBA" id="ARBA00004571"/>
    </source>
</evidence>
<keyword evidence="3" id="KW-1134">Transmembrane beta strand</keyword>
<evidence type="ECO:0000256" key="8">
    <source>
        <dbReference type="ARBA" id="ARBA00023065"/>
    </source>
</evidence>
<feature type="signal peptide" evidence="11">
    <location>
        <begin position="1"/>
        <end position="22"/>
    </location>
</feature>
<dbReference type="SUPFAM" id="SSF56935">
    <property type="entry name" value="Porins"/>
    <property type="match status" value="1"/>
</dbReference>
<name>A0A3G8MB33_9HYPH</name>
<keyword evidence="5" id="KW-0812">Transmembrane</keyword>
<keyword evidence="2" id="KW-0813">Transport</keyword>
<keyword evidence="7" id="KW-0408">Iron</keyword>
<dbReference type="Gene3D" id="2.40.170.20">
    <property type="entry name" value="TonB-dependent receptor, beta-barrel domain"/>
    <property type="match status" value="1"/>
</dbReference>
<dbReference type="AlphaFoldDB" id="A0A3G8MB33"/>
<dbReference type="KEGG" id="mros:EHO51_17775"/>
<dbReference type="InterPro" id="IPR036942">
    <property type="entry name" value="Beta-barrel_TonB_sf"/>
</dbReference>
<keyword evidence="12" id="KW-0675">Receptor</keyword>
<dbReference type="EMBL" id="CP034086">
    <property type="protein sequence ID" value="AZG78422.1"/>
    <property type="molecule type" value="Genomic_DNA"/>
</dbReference>
<evidence type="ECO:0000256" key="5">
    <source>
        <dbReference type="ARBA" id="ARBA00022692"/>
    </source>
</evidence>
<comment type="subcellular location">
    <subcellularLocation>
        <location evidence="1">Cell outer membrane</location>
        <topology evidence="1">Multi-pass membrane protein</topology>
    </subcellularLocation>
</comment>
<evidence type="ECO:0000256" key="11">
    <source>
        <dbReference type="SAM" id="SignalP"/>
    </source>
</evidence>
<protein>
    <submittedName>
        <fullName evidence="12">TonB-dependent receptor</fullName>
    </submittedName>
</protein>
<evidence type="ECO:0000313" key="13">
    <source>
        <dbReference type="Proteomes" id="UP000273982"/>
    </source>
</evidence>
<dbReference type="GO" id="GO:0009279">
    <property type="term" value="C:cell outer membrane"/>
    <property type="evidence" value="ECO:0007669"/>
    <property type="project" value="UniProtKB-SubCell"/>
</dbReference>
<dbReference type="GO" id="GO:0015344">
    <property type="term" value="F:siderophore uptake transmembrane transporter activity"/>
    <property type="evidence" value="ECO:0007669"/>
    <property type="project" value="TreeGrafter"/>
</dbReference>
<sequence>MSLKLTGIAGVSLLIFPSTALALSPTATLTSRPHPGFTNLVAQAVSNPAGAHEATEWTKARLSEIDAVPITLATRAIGPQRSKGVEFDGLSLGFGAYVVGNRQGNNQGTFQLSGYVRFDAMAGYSWNSWWGTKTTAQLNIRNLTNARYFESADPLANGNPILAIYPGAPFTAIGSPPARAIFRAGSRRGS</sequence>
<gene>
    <name evidence="12" type="ORF">EHO51_17775</name>
</gene>
<keyword evidence="4" id="KW-0410">Iron transport</keyword>
<evidence type="ECO:0000256" key="3">
    <source>
        <dbReference type="ARBA" id="ARBA00022452"/>
    </source>
</evidence>
<accession>A0A3G8MB33</accession>
<dbReference type="PANTHER" id="PTHR32552:SF68">
    <property type="entry name" value="FERRICHROME OUTER MEMBRANE TRANSPORTER_PHAGE RECEPTOR"/>
    <property type="match status" value="1"/>
</dbReference>
<proteinExistence type="predicted"/>
<dbReference type="InterPro" id="IPR039426">
    <property type="entry name" value="TonB-dep_rcpt-like"/>
</dbReference>
<organism evidence="12 13">
    <name type="scientific">Methylocystis rosea</name>
    <dbReference type="NCBI Taxonomy" id="173366"/>
    <lineage>
        <taxon>Bacteria</taxon>
        <taxon>Pseudomonadati</taxon>
        <taxon>Pseudomonadota</taxon>
        <taxon>Alphaproteobacteria</taxon>
        <taxon>Hyphomicrobiales</taxon>
        <taxon>Methylocystaceae</taxon>
        <taxon>Methylocystis</taxon>
    </lineage>
</organism>
<evidence type="ECO:0000256" key="6">
    <source>
        <dbReference type="ARBA" id="ARBA00022729"/>
    </source>
</evidence>
<feature type="chain" id="PRO_5017932186" evidence="11">
    <location>
        <begin position="23"/>
        <end position="190"/>
    </location>
</feature>
<reference evidence="12 13" key="1">
    <citation type="submission" date="2018-11" db="EMBL/GenBank/DDBJ databases">
        <title>Genome squencing of methanotrophic bacteria isolated from alkaline groundwater in Korea.</title>
        <authorList>
            <person name="Nguyen L.N."/>
        </authorList>
    </citation>
    <scope>NUCLEOTIDE SEQUENCE [LARGE SCALE GENOMIC DNA]</scope>
    <source>
        <strain evidence="12 13">GW6</strain>
    </source>
</reference>
<keyword evidence="9" id="KW-0472">Membrane</keyword>
<evidence type="ECO:0000256" key="2">
    <source>
        <dbReference type="ARBA" id="ARBA00022448"/>
    </source>
</evidence>
<dbReference type="PANTHER" id="PTHR32552">
    <property type="entry name" value="FERRICHROME IRON RECEPTOR-RELATED"/>
    <property type="match status" value="1"/>
</dbReference>
<keyword evidence="6 11" id="KW-0732">Signal</keyword>
<evidence type="ECO:0000256" key="7">
    <source>
        <dbReference type="ARBA" id="ARBA00023004"/>
    </source>
</evidence>
<keyword evidence="10" id="KW-0998">Cell outer membrane</keyword>
<evidence type="ECO:0000256" key="4">
    <source>
        <dbReference type="ARBA" id="ARBA00022496"/>
    </source>
</evidence>
<keyword evidence="8" id="KW-0406">Ion transport</keyword>
<evidence type="ECO:0000256" key="10">
    <source>
        <dbReference type="ARBA" id="ARBA00023237"/>
    </source>
</evidence>
<evidence type="ECO:0000313" key="12">
    <source>
        <dbReference type="EMBL" id="AZG78422.1"/>
    </source>
</evidence>
<dbReference type="Proteomes" id="UP000273982">
    <property type="component" value="Chromosome"/>
</dbReference>